<feature type="domain" description="A to I editase" evidence="1">
    <location>
        <begin position="167"/>
        <end position="379"/>
    </location>
</feature>
<dbReference type="GO" id="GO:0006396">
    <property type="term" value="P:RNA processing"/>
    <property type="evidence" value="ECO:0007669"/>
    <property type="project" value="InterPro"/>
</dbReference>
<dbReference type="SMART" id="SM00552">
    <property type="entry name" value="ADEAMc"/>
    <property type="match status" value="1"/>
</dbReference>
<name>A0A2G5VH53_9PELO</name>
<accession>A0A2G5VH53</accession>
<evidence type="ECO:0000313" key="2">
    <source>
        <dbReference type="EMBL" id="PIC50991.1"/>
    </source>
</evidence>
<reference evidence="3" key="1">
    <citation type="submission" date="2017-10" db="EMBL/GenBank/DDBJ databases">
        <title>Rapid genome shrinkage in a self-fertile nematode reveals novel sperm competition proteins.</title>
        <authorList>
            <person name="Yin D."/>
            <person name="Schwarz E.M."/>
            <person name="Thomas C.G."/>
            <person name="Felde R.L."/>
            <person name="Korf I.F."/>
            <person name="Cutter A.D."/>
            <person name="Schartner C.M."/>
            <person name="Ralston E.J."/>
            <person name="Meyer B.J."/>
            <person name="Haag E.S."/>
        </authorList>
    </citation>
    <scope>NUCLEOTIDE SEQUENCE [LARGE SCALE GENOMIC DNA]</scope>
    <source>
        <strain evidence="3">JU1422</strain>
    </source>
</reference>
<dbReference type="PANTHER" id="PTHR10910">
    <property type="entry name" value="EUKARYOTE SPECIFIC DSRNA BINDING PROTEIN"/>
    <property type="match status" value="1"/>
</dbReference>
<proteinExistence type="predicted"/>
<keyword evidence="3" id="KW-1185">Reference proteome</keyword>
<dbReference type="Pfam" id="PF02137">
    <property type="entry name" value="A_deamin"/>
    <property type="match status" value="1"/>
</dbReference>
<dbReference type="AlphaFoldDB" id="A0A2G5VH53"/>
<dbReference type="OrthoDB" id="10268011at2759"/>
<dbReference type="GO" id="GO:0003725">
    <property type="term" value="F:double-stranded RNA binding"/>
    <property type="evidence" value="ECO:0007669"/>
    <property type="project" value="TreeGrafter"/>
</dbReference>
<dbReference type="PROSITE" id="PS50141">
    <property type="entry name" value="A_DEAMIN_EDITASE"/>
    <property type="match status" value="1"/>
</dbReference>
<gene>
    <name evidence="2" type="primary">Cnig_chr_I.g1675</name>
    <name evidence="2" type="ORF">B9Z55_001675</name>
</gene>
<sequence>MVTNAESLEPVNLEDDVFKPRECTAKEIDQCAIQLYAKKCEQYHEDPKAFAAFLLNINGELSVVSFASSSNENTDRKKLTKSKNKDQLMHVNPLILARRGLLRYFISEIKKLEAGSSDVMERNDEGEIQMKATCQLYMYSTFSYVCEYVYWGTEAMKEHDTNHCLMNKIRRWVALGVQGALLSNILNPIYITKFVIGSQPPLQIYDIWAVLFSKLEFQDRECPPMEMIPNPENSIIKTSGYSELEKSAHPSLLVSGDKKTMRKMRKHIRKNFAVCIDEPQLLAILRASPPLTQEHTFFWVAHLNRMDFIGKNGKLESETTAASICKQEIFKAYLQLDVANKKILKYSRAKKAAGHYQALKKMLYKQWELEKNGKWLNRSSNKVDKFWIELKKN</sequence>
<evidence type="ECO:0000313" key="3">
    <source>
        <dbReference type="Proteomes" id="UP000230233"/>
    </source>
</evidence>
<dbReference type="InterPro" id="IPR002466">
    <property type="entry name" value="A_deamin"/>
</dbReference>
<organism evidence="2 3">
    <name type="scientific">Caenorhabditis nigoni</name>
    <dbReference type="NCBI Taxonomy" id="1611254"/>
    <lineage>
        <taxon>Eukaryota</taxon>
        <taxon>Metazoa</taxon>
        <taxon>Ecdysozoa</taxon>
        <taxon>Nematoda</taxon>
        <taxon>Chromadorea</taxon>
        <taxon>Rhabditida</taxon>
        <taxon>Rhabditina</taxon>
        <taxon>Rhabditomorpha</taxon>
        <taxon>Rhabditoidea</taxon>
        <taxon>Rhabditidae</taxon>
        <taxon>Peloderinae</taxon>
        <taxon>Caenorhabditis</taxon>
    </lineage>
</organism>
<dbReference type="GO" id="GO:0005737">
    <property type="term" value="C:cytoplasm"/>
    <property type="evidence" value="ECO:0007669"/>
    <property type="project" value="TreeGrafter"/>
</dbReference>
<dbReference type="EMBL" id="PDUG01000001">
    <property type="protein sequence ID" value="PIC50991.1"/>
    <property type="molecule type" value="Genomic_DNA"/>
</dbReference>
<protein>
    <recommendedName>
        <fullName evidence="1">A to I editase domain-containing protein</fullName>
    </recommendedName>
</protein>
<comment type="caution">
    <text evidence="2">The sequence shown here is derived from an EMBL/GenBank/DDBJ whole genome shotgun (WGS) entry which is preliminary data.</text>
</comment>
<dbReference type="GO" id="GO:0006382">
    <property type="term" value="P:adenosine to inosine editing"/>
    <property type="evidence" value="ECO:0007669"/>
    <property type="project" value="TreeGrafter"/>
</dbReference>
<dbReference type="STRING" id="1611254.A0A2G5VH53"/>
<dbReference type="PANTHER" id="PTHR10910:SF144">
    <property type="entry name" value="A TO I EDITASE DOMAIN-CONTAINING PROTEIN-RELATED"/>
    <property type="match status" value="1"/>
</dbReference>
<dbReference type="GO" id="GO:0008251">
    <property type="term" value="F:tRNA-specific adenosine deaminase activity"/>
    <property type="evidence" value="ECO:0007669"/>
    <property type="project" value="TreeGrafter"/>
</dbReference>
<dbReference type="Proteomes" id="UP000230233">
    <property type="component" value="Chromosome I"/>
</dbReference>
<dbReference type="GO" id="GO:0003726">
    <property type="term" value="F:double-stranded RNA adenosine deaminase activity"/>
    <property type="evidence" value="ECO:0007669"/>
    <property type="project" value="TreeGrafter"/>
</dbReference>
<evidence type="ECO:0000259" key="1">
    <source>
        <dbReference type="PROSITE" id="PS50141"/>
    </source>
</evidence>
<dbReference type="GO" id="GO:0005730">
    <property type="term" value="C:nucleolus"/>
    <property type="evidence" value="ECO:0007669"/>
    <property type="project" value="TreeGrafter"/>
</dbReference>